<name>A0AA35TF36_GEOBA</name>
<organism evidence="2 3">
    <name type="scientific">Geodia barretti</name>
    <name type="common">Barrett's horny sponge</name>
    <dbReference type="NCBI Taxonomy" id="519541"/>
    <lineage>
        <taxon>Eukaryota</taxon>
        <taxon>Metazoa</taxon>
        <taxon>Porifera</taxon>
        <taxon>Demospongiae</taxon>
        <taxon>Heteroscleromorpha</taxon>
        <taxon>Tetractinellida</taxon>
        <taxon>Astrophorina</taxon>
        <taxon>Geodiidae</taxon>
        <taxon>Geodia</taxon>
    </lineage>
</organism>
<accession>A0AA35TF36</accession>
<dbReference type="Proteomes" id="UP001174909">
    <property type="component" value="Unassembled WGS sequence"/>
</dbReference>
<gene>
    <name evidence="2" type="ORF">GBAR_LOCUS25895</name>
</gene>
<evidence type="ECO:0000313" key="3">
    <source>
        <dbReference type="Proteomes" id="UP001174909"/>
    </source>
</evidence>
<dbReference type="AlphaFoldDB" id="A0AA35TF36"/>
<comment type="caution">
    <text evidence="2">The sequence shown here is derived from an EMBL/GenBank/DDBJ whole genome shotgun (WGS) entry which is preliminary data.</text>
</comment>
<evidence type="ECO:0000256" key="1">
    <source>
        <dbReference type="SAM" id="MobiDB-lite"/>
    </source>
</evidence>
<feature type="region of interest" description="Disordered" evidence="1">
    <location>
        <begin position="1"/>
        <end position="87"/>
    </location>
</feature>
<evidence type="ECO:0000313" key="2">
    <source>
        <dbReference type="EMBL" id="CAI8046829.1"/>
    </source>
</evidence>
<feature type="region of interest" description="Disordered" evidence="1">
    <location>
        <begin position="262"/>
        <end position="282"/>
    </location>
</feature>
<proteinExistence type="predicted"/>
<feature type="compositionally biased region" description="Polar residues" evidence="1">
    <location>
        <begin position="34"/>
        <end position="47"/>
    </location>
</feature>
<feature type="compositionally biased region" description="Pro residues" evidence="1">
    <location>
        <begin position="55"/>
        <end position="69"/>
    </location>
</feature>
<reference evidence="2" key="1">
    <citation type="submission" date="2023-03" db="EMBL/GenBank/DDBJ databases">
        <authorList>
            <person name="Steffen K."/>
            <person name="Cardenas P."/>
        </authorList>
    </citation>
    <scope>NUCLEOTIDE SEQUENCE</scope>
</reference>
<protein>
    <submittedName>
        <fullName evidence="2">Uncharacterized protein</fullName>
    </submittedName>
</protein>
<dbReference type="EMBL" id="CASHTH010003594">
    <property type="protein sequence ID" value="CAI8046829.1"/>
    <property type="molecule type" value="Genomic_DNA"/>
</dbReference>
<feature type="region of interest" description="Disordered" evidence="1">
    <location>
        <begin position="360"/>
        <end position="417"/>
    </location>
</feature>
<sequence length="536" mass="58464">MEGKSRDYSKPPARLLPTTPGPKPVSPVHRRRPQSSACRDSSSFSWSTDDEDCSPPIPPKPRSSPPASNPPGTIVCGSPASKTPAGSLAVPVEKGPFTLPEFVSKFGRSLPLCVSVEKGHHSDDERESIGMGERATKTFTRDNKTLVEKNEVLYVKKVASNSSIGATLKRRKSLQVYSFLHNREKLLPSECEGGFTADPYATRLYVSDIVSFFIEEFPLRVRVHLTDVELEEGSEFPFHLSSEVSELTEIKAETSLVASNYQENSQTPALGRGGKGEEEEKGTLSCFSEPRVSCKISLGAKIRSINRSSADLAGTTRKGYEREGVEFEESYRVYEVIGQHSRSLLSPQVKKNSQHPTYAEIDATYQKPPSPRQALDTKDKAAPPPVSPKPPPRKPPVRYNTIGQASDLKRESSPLAKPPAEVGRVLKMEVGRKLSVDSAVNSGENPYQPLLNKRRVSESESGYVTVGQHPTSRKSVVTGAKSQQAMMNGLAAAAVSPARDGTVEDNGALIRDLIGRIESLEQQVGALTEKVEQLSR</sequence>
<keyword evidence="3" id="KW-1185">Reference proteome</keyword>